<reference evidence="2 3" key="1">
    <citation type="journal article" date="2014" name="PLoS Genet.">
        <title>Analysis of the Phlebiopsis gigantea genome, transcriptome and secretome provides insight into its pioneer colonization strategies of wood.</title>
        <authorList>
            <person name="Hori C."/>
            <person name="Ishida T."/>
            <person name="Igarashi K."/>
            <person name="Samejima M."/>
            <person name="Suzuki H."/>
            <person name="Master E."/>
            <person name="Ferreira P."/>
            <person name="Ruiz-Duenas F.J."/>
            <person name="Held B."/>
            <person name="Canessa P."/>
            <person name="Larrondo L.F."/>
            <person name="Schmoll M."/>
            <person name="Druzhinina I.S."/>
            <person name="Kubicek C.P."/>
            <person name="Gaskell J.A."/>
            <person name="Kersten P."/>
            <person name="St John F."/>
            <person name="Glasner J."/>
            <person name="Sabat G."/>
            <person name="Splinter BonDurant S."/>
            <person name="Syed K."/>
            <person name="Yadav J."/>
            <person name="Mgbeahuruike A.C."/>
            <person name="Kovalchuk A."/>
            <person name="Asiegbu F.O."/>
            <person name="Lackner G."/>
            <person name="Hoffmeister D."/>
            <person name="Rencoret J."/>
            <person name="Gutierrez A."/>
            <person name="Sun H."/>
            <person name="Lindquist E."/>
            <person name="Barry K."/>
            <person name="Riley R."/>
            <person name="Grigoriev I.V."/>
            <person name="Henrissat B."/>
            <person name="Kues U."/>
            <person name="Berka R.M."/>
            <person name="Martinez A.T."/>
            <person name="Covert S.F."/>
            <person name="Blanchette R.A."/>
            <person name="Cullen D."/>
        </authorList>
    </citation>
    <scope>NUCLEOTIDE SEQUENCE [LARGE SCALE GENOMIC DNA]</scope>
    <source>
        <strain evidence="2 3">11061_1 CR5-6</strain>
    </source>
</reference>
<dbReference type="Proteomes" id="UP000053257">
    <property type="component" value="Unassembled WGS sequence"/>
</dbReference>
<evidence type="ECO:0000313" key="2">
    <source>
        <dbReference type="EMBL" id="KIP04292.1"/>
    </source>
</evidence>
<accession>A0A0C3S3B1</accession>
<proteinExistence type="predicted"/>
<feature type="region of interest" description="Disordered" evidence="1">
    <location>
        <begin position="452"/>
        <end position="475"/>
    </location>
</feature>
<organism evidence="2 3">
    <name type="scientific">Phlebiopsis gigantea (strain 11061_1 CR5-6)</name>
    <name type="common">White-rot fungus</name>
    <name type="synonym">Peniophora gigantea</name>
    <dbReference type="NCBI Taxonomy" id="745531"/>
    <lineage>
        <taxon>Eukaryota</taxon>
        <taxon>Fungi</taxon>
        <taxon>Dikarya</taxon>
        <taxon>Basidiomycota</taxon>
        <taxon>Agaricomycotina</taxon>
        <taxon>Agaricomycetes</taxon>
        <taxon>Polyporales</taxon>
        <taxon>Phanerochaetaceae</taxon>
        <taxon>Phlebiopsis</taxon>
    </lineage>
</organism>
<keyword evidence="3" id="KW-1185">Reference proteome</keyword>
<sequence>MARKPPCRYGGAAVCRLSVRRGMPSPDKRTWVVPKPINGDSCTTTELGAIPVHFPPLDPATWGQGIPAINGRSGATTRCLMPQLTGSKCRHGSITMHATHHEDSICNRRQSPVQRHFTGTPWNNSVLTYCRETAAYAIRGITHVILVRTEKDQINVTRMLKLQEENIGHMTLIASSRKFQCQPRVYTLSQDTISLIAALATVPPAYSSRCAAFPAPHPTTLSYTRAVVHIGLVATSFRHHRHLIHSRRRRIPEAEQISHQATLWRCQRGPRRRMGIDALTFGKVVIFGKTGLLDVSGVGFCLLSAAGMAPSNGCWAYSCPASVTLAWTQNMSVRSLTGVYKQARRIIIEVLVIALVDIKFASGISVVLTVIEDLSLSSSFPLKRPLMKVMGRISSPRHTHLSPDAVLEKLICRFLIVNAVQIKDGVPHMITSRERGPRRMEGRNMNFYEEGADQRKTRTHGSAPCEPHTQTNHMMSISTGSEPLTIVSESTSPVIFMATVSCPNVECEGTVSVPVMLNSMPFPPTHVLGNTYEDVSCKRATCAACNQTVRVSATLKTEASIELDILTHIAPFVSRSKTMISSGEAGARTWGSRIET</sequence>
<evidence type="ECO:0000313" key="3">
    <source>
        <dbReference type="Proteomes" id="UP000053257"/>
    </source>
</evidence>
<protein>
    <submittedName>
        <fullName evidence="2">Uncharacterized protein</fullName>
    </submittedName>
</protein>
<dbReference type="HOGENOM" id="CLU_457909_0_0_1"/>
<name>A0A0C3S3B1_PHLG1</name>
<dbReference type="AlphaFoldDB" id="A0A0C3S3B1"/>
<evidence type="ECO:0000256" key="1">
    <source>
        <dbReference type="SAM" id="MobiDB-lite"/>
    </source>
</evidence>
<dbReference type="EMBL" id="KN840579">
    <property type="protein sequence ID" value="KIP04292.1"/>
    <property type="molecule type" value="Genomic_DNA"/>
</dbReference>
<gene>
    <name evidence="2" type="ORF">PHLGIDRAFT_15280</name>
</gene>